<dbReference type="STRING" id="283909.R7UFZ3"/>
<evidence type="ECO:0000313" key="2">
    <source>
        <dbReference type="EnsemblMetazoa" id="CapteP202701"/>
    </source>
</evidence>
<dbReference type="EMBL" id="AMQN01007818">
    <property type="status" value="NOT_ANNOTATED_CDS"/>
    <property type="molecule type" value="Genomic_DNA"/>
</dbReference>
<dbReference type="AlphaFoldDB" id="R7UFZ3"/>
<dbReference type="OrthoDB" id="8068875at2759"/>
<reference evidence="1 3" key="2">
    <citation type="journal article" date="2013" name="Nature">
        <title>Insights into bilaterian evolution from three spiralian genomes.</title>
        <authorList>
            <person name="Simakov O."/>
            <person name="Marletaz F."/>
            <person name="Cho S.J."/>
            <person name="Edsinger-Gonzales E."/>
            <person name="Havlak P."/>
            <person name="Hellsten U."/>
            <person name="Kuo D.H."/>
            <person name="Larsson T."/>
            <person name="Lv J."/>
            <person name="Arendt D."/>
            <person name="Savage R."/>
            <person name="Osoegawa K."/>
            <person name="de Jong P."/>
            <person name="Grimwood J."/>
            <person name="Chapman J.A."/>
            <person name="Shapiro H."/>
            <person name="Aerts A."/>
            <person name="Otillar R.P."/>
            <person name="Terry A.Y."/>
            <person name="Boore J.L."/>
            <person name="Grigoriev I.V."/>
            <person name="Lindberg D.R."/>
            <person name="Seaver E.C."/>
            <person name="Weisblat D.A."/>
            <person name="Putnam N.H."/>
            <person name="Rokhsar D.S."/>
        </authorList>
    </citation>
    <scope>NUCLEOTIDE SEQUENCE</scope>
    <source>
        <strain evidence="1 3">I ESC-2004</strain>
    </source>
</reference>
<evidence type="ECO:0000313" key="1">
    <source>
        <dbReference type="EMBL" id="ELU05454.1"/>
    </source>
</evidence>
<sequence length="154" mass="18035">MCNPQPRIKYLKNTKNPCWLSAALSNSREGISSRAIQPLRVSTNISTRHRFRCLPYAFLAGFPKCGTTDLYQKLINHKTVRRPSKKEPHWWTRHRQNGPFSDMVLRVLSLQPHSNVSLKNATMLPQTRDLLKRFYAPFNQRLVELTENEAFLWN</sequence>
<dbReference type="InterPro" id="IPR027417">
    <property type="entry name" value="P-loop_NTPase"/>
</dbReference>
<dbReference type="InterPro" id="IPR052654">
    <property type="entry name" value="CS_Sulfotransferase"/>
</dbReference>
<name>R7UFZ3_CAPTE</name>
<reference evidence="3" key="1">
    <citation type="submission" date="2012-12" db="EMBL/GenBank/DDBJ databases">
        <authorList>
            <person name="Hellsten U."/>
            <person name="Grimwood J."/>
            <person name="Chapman J.A."/>
            <person name="Shapiro H."/>
            <person name="Aerts A."/>
            <person name="Otillar R.P."/>
            <person name="Terry A.Y."/>
            <person name="Boore J.L."/>
            <person name="Simakov O."/>
            <person name="Marletaz F."/>
            <person name="Cho S.-J."/>
            <person name="Edsinger-Gonzales E."/>
            <person name="Havlak P."/>
            <person name="Kuo D.-H."/>
            <person name="Larsson T."/>
            <person name="Lv J."/>
            <person name="Arendt D."/>
            <person name="Savage R."/>
            <person name="Osoegawa K."/>
            <person name="de Jong P."/>
            <person name="Lindberg D.R."/>
            <person name="Seaver E.C."/>
            <person name="Weisblat D.A."/>
            <person name="Putnam N.H."/>
            <person name="Grigoriev I.V."/>
            <person name="Rokhsar D.S."/>
        </authorList>
    </citation>
    <scope>NUCLEOTIDE SEQUENCE</scope>
    <source>
        <strain evidence="3">I ESC-2004</strain>
    </source>
</reference>
<dbReference type="HOGENOM" id="CLU_1705924_0_0_1"/>
<dbReference type="EnsemblMetazoa" id="CapteT202701">
    <property type="protein sequence ID" value="CapteP202701"/>
    <property type="gene ID" value="CapteG202701"/>
</dbReference>
<dbReference type="Proteomes" id="UP000014760">
    <property type="component" value="Unassembled WGS sequence"/>
</dbReference>
<evidence type="ECO:0000313" key="3">
    <source>
        <dbReference type="Proteomes" id="UP000014760"/>
    </source>
</evidence>
<proteinExistence type="predicted"/>
<dbReference type="PANTHER" id="PTHR15723">
    <property type="entry name" value="CARBOHYDRATE SULFOTRANSFERASE 15"/>
    <property type="match status" value="1"/>
</dbReference>
<protein>
    <recommendedName>
        <fullName evidence="4">Sulfotransferase domain-containing protein</fullName>
    </recommendedName>
</protein>
<organism evidence="1">
    <name type="scientific">Capitella teleta</name>
    <name type="common">Polychaete worm</name>
    <dbReference type="NCBI Taxonomy" id="283909"/>
    <lineage>
        <taxon>Eukaryota</taxon>
        <taxon>Metazoa</taxon>
        <taxon>Spiralia</taxon>
        <taxon>Lophotrochozoa</taxon>
        <taxon>Annelida</taxon>
        <taxon>Polychaeta</taxon>
        <taxon>Sedentaria</taxon>
        <taxon>Scolecida</taxon>
        <taxon>Capitellidae</taxon>
        <taxon>Capitella</taxon>
    </lineage>
</organism>
<dbReference type="GO" id="GO:0050659">
    <property type="term" value="F:N-acetylgalactosamine 4-sulfate 6-O-sulfotransferase activity"/>
    <property type="evidence" value="ECO:0007669"/>
    <property type="project" value="TreeGrafter"/>
</dbReference>
<keyword evidence="3" id="KW-1185">Reference proteome</keyword>
<gene>
    <name evidence="1" type="ORF">CAPTEDRAFT_202701</name>
</gene>
<dbReference type="EMBL" id="AMQN01007819">
    <property type="status" value="NOT_ANNOTATED_CDS"/>
    <property type="molecule type" value="Genomic_DNA"/>
</dbReference>
<accession>R7UFZ3</accession>
<dbReference type="Gene3D" id="3.40.50.300">
    <property type="entry name" value="P-loop containing nucleotide triphosphate hydrolases"/>
    <property type="match status" value="1"/>
</dbReference>
<dbReference type="SUPFAM" id="SSF52540">
    <property type="entry name" value="P-loop containing nucleoside triphosphate hydrolases"/>
    <property type="match status" value="1"/>
</dbReference>
<dbReference type="EMBL" id="KB301483">
    <property type="protein sequence ID" value="ELU05454.1"/>
    <property type="molecule type" value="Genomic_DNA"/>
</dbReference>
<evidence type="ECO:0008006" key="4">
    <source>
        <dbReference type="Google" id="ProtNLM"/>
    </source>
</evidence>
<reference evidence="2" key="3">
    <citation type="submission" date="2015-06" db="UniProtKB">
        <authorList>
            <consortium name="EnsemblMetazoa"/>
        </authorList>
    </citation>
    <scope>IDENTIFICATION</scope>
</reference>
<dbReference type="PANTHER" id="PTHR15723:SF0">
    <property type="entry name" value="CARBOHYDRATE SULFOTRANSFERASE 15"/>
    <property type="match status" value="1"/>
</dbReference>
<dbReference type="GO" id="GO:0019319">
    <property type="term" value="P:hexose biosynthetic process"/>
    <property type="evidence" value="ECO:0007669"/>
    <property type="project" value="TreeGrafter"/>
</dbReference>